<organism evidence="1">
    <name type="scientific">marine sediment metagenome</name>
    <dbReference type="NCBI Taxonomy" id="412755"/>
    <lineage>
        <taxon>unclassified sequences</taxon>
        <taxon>metagenomes</taxon>
        <taxon>ecological metagenomes</taxon>
    </lineage>
</organism>
<dbReference type="EMBL" id="LAZR01012906">
    <property type="protein sequence ID" value="KKM24530.1"/>
    <property type="molecule type" value="Genomic_DNA"/>
</dbReference>
<proteinExistence type="predicted"/>
<reference evidence="1" key="1">
    <citation type="journal article" date="2015" name="Nature">
        <title>Complex archaea that bridge the gap between prokaryotes and eukaryotes.</title>
        <authorList>
            <person name="Spang A."/>
            <person name="Saw J.H."/>
            <person name="Jorgensen S.L."/>
            <person name="Zaremba-Niedzwiedzka K."/>
            <person name="Martijn J."/>
            <person name="Lind A.E."/>
            <person name="van Eijk R."/>
            <person name="Schleper C."/>
            <person name="Guy L."/>
            <person name="Ettema T.J."/>
        </authorList>
    </citation>
    <scope>NUCLEOTIDE SEQUENCE</scope>
</reference>
<feature type="non-terminal residue" evidence="1">
    <location>
        <position position="68"/>
    </location>
</feature>
<sequence>MTAKKALAPTLKAEGLNALIEQSDALGCFTASRPYLKAVDRETKTVYFIRPDCKSWSCEFCAERRRRL</sequence>
<gene>
    <name evidence="1" type="ORF">LCGC14_1604220</name>
</gene>
<accession>A0A0F9LAA5</accession>
<evidence type="ECO:0000313" key="1">
    <source>
        <dbReference type="EMBL" id="KKM24530.1"/>
    </source>
</evidence>
<dbReference type="AlphaFoldDB" id="A0A0F9LAA5"/>
<name>A0A0F9LAA5_9ZZZZ</name>
<protein>
    <submittedName>
        <fullName evidence="1">Uncharacterized protein</fullName>
    </submittedName>
</protein>
<comment type="caution">
    <text evidence="1">The sequence shown here is derived from an EMBL/GenBank/DDBJ whole genome shotgun (WGS) entry which is preliminary data.</text>
</comment>